<dbReference type="STRING" id="1629334.Cva_00811"/>
<keyword evidence="2" id="KW-1185">Reference proteome</keyword>
<gene>
    <name evidence="1" type="ORF">Cva_00811</name>
</gene>
<evidence type="ECO:0000313" key="2">
    <source>
        <dbReference type="Proteomes" id="UP000036771"/>
    </source>
</evidence>
<dbReference type="AlphaFoldDB" id="A0A0K8MD67"/>
<proteinExistence type="predicted"/>
<dbReference type="EMBL" id="BBVC01000027">
    <property type="protein sequence ID" value="GAO98163.1"/>
    <property type="molecule type" value="Genomic_DNA"/>
</dbReference>
<evidence type="ECO:0000313" key="1">
    <source>
        <dbReference type="EMBL" id="GAO98163.1"/>
    </source>
</evidence>
<comment type="caution">
    <text evidence="1">The sequence shown here is derived from an EMBL/GenBank/DDBJ whole genome shotgun (WGS) entry which is preliminary data.</text>
</comment>
<reference evidence="1 2" key="1">
    <citation type="submission" date="2015-03" db="EMBL/GenBank/DDBJ databases">
        <title>Caedibacter varicaedens, whole genome shotgun sequence.</title>
        <authorList>
            <person name="Suzuki H."/>
            <person name="Dapper A.L."/>
            <person name="Gibson A.K."/>
            <person name="Jackson C."/>
            <person name="Lee H."/>
            <person name="Pejaver V.R."/>
            <person name="Doak T."/>
            <person name="Lynch M."/>
        </authorList>
    </citation>
    <scope>NUCLEOTIDE SEQUENCE [LARGE SCALE GENOMIC DNA]</scope>
</reference>
<sequence>MLSHEQKEEIVSYLLNCKLIYQSKNEISQVSRIRKLLEFCDPDKLIWQKLEANVLDFCAMKLALSAADFIDIGNKLFSRWR</sequence>
<organism evidence="1 2">
    <name type="scientific">Caedimonas varicaedens</name>
    <dbReference type="NCBI Taxonomy" id="1629334"/>
    <lineage>
        <taxon>Bacteria</taxon>
        <taxon>Pseudomonadati</taxon>
        <taxon>Pseudomonadota</taxon>
        <taxon>Alphaproteobacteria</taxon>
        <taxon>Holosporales</taxon>
        <taxon>Caedimonadaceae</taxon>
        <taxon>Caedimonas</taxon>
    </lineage>
</organism>
<dbReference type="Proteomes" id="UP000036771">
    <property type="component" value="Unassembled WGS sequence"/>
</dbReference>
<accession>A0A0K8MD67</accession>
<protein>
    <submittedName>
        <fullName evidence="1">Uncharacterized protein</fullName>
    </submittedName>
</protein>
<name>A0A0K8MD67_9PROT</name>